<feature type="region of interest" description="Disordered" evidence="1">
    <location>
        <begin position="428"/>
        <end position="471"/>
    </location>
</feature>
<dbReference type="AlphaFoldDB" id="A0A4Y7TK15"/>
<comment type="caution">
    <text evidence="2">The sequence shown here is derived from an EMBL/GenBank/DDBJ whole genome shotgun (WGS) entry which is preliminary data.</text>
</comment>
<evidence type="ECO:0000313" key="2">
    <source>
        <dbReference type="EMBL" id="TEB34288.1"/>
    </source>
</evidence>
<keyword evidence="3" id="KW-1185">Reference proteome</keyword>
<reference evidence="2 3" key="1">
    <citation type="journal article" date="2019" name="Nat. Ecol. Evol.">
        <title>Megaphylogeny resolves global patterns of mushroom evolution.</title>
        <authorList>
            <person name="Varga T."/>
            <person name="Krizsan K."/>
            <person name="Foldi C."/>
            <person name="Dima B."/>
            <person name="Sanchez-Garcia M."/>
            <person name="Sanchez-Ramirez S."/>
            <person name="Szollosi G.J."/>
            <person name="Szarkandi J.G."/>
            <person name="Papp V."/>
            <person name="Albert L."/>
            <person name="Andreopoulos W."/>
            <person name="Angelini C."/>
            <person name="Antonin V."/>
            <person name="Barry K.W."/>
            <person name="Bougher N.L."/>
            <person name="Buchanan P."/>
            <person name="Buyck B."/>
            <person name="Bense V."/>
            <person name="Catcheside P."/>
            <person name="Chovatia M."/>
            <person name="Cooper J."/>
            <person name="Damon W."/>
            <person name="Desjardin D."/>
            <person name="Finy P."/>
            <person name="Geml J."/>
            <person name="Haridas S."/>
            <person name="Hughes K."/>
            <person name="Justo A."/>
            <person name="Karasinski D."/>
            <person name="Kautmanova I."/>
            <person name="Kiss B."/>
            <person name="Kocsube S."/>
            <person name="Kotiranta H."/>
            <person name="LaButti K.M."/>
            <person name="Lechner B.E."/>
            <person name="Liimatainen K."/>
            <person name="Lipzen A."/>
            <person name="Lukacs Z."/>
            <person name="Mihaltcheva S."/>
            <person name="Morgado L.N."/>
            <person name="Niskanen T."/>
            <person name="Noordeloos M.E."/>
            <person name="Ohm R.A."/>
            <person name="Ortiz-Santana B."/>
            <person name="Ovrebo C."/>
            <person name="Racz N."/>
            <person name="Riley R."/>
            <person name="Savchenko A."/>
            <person name="Shiryaev A."/>
            <person name="Soop K."/>
            <person name="Spirin V."/>
            <person name="Szebenyi C."/>
            <person name="Tomsovsky M."/>
            <person name="Tulloss R.E."/>
            <person name="Uehling J."/>
            <person name="Grigoriev I.V."/>
            <person name="Vagvolgyi C."/>
            <person name="Papp T."/>
            <person name="Martin F.M."/>
            <person name="Miettinen O."/>
            <person name="Hibbett D.S."/>
            <person name="Nagy L.G."/>
        </authorList>
    </citation>
    <scope>NUCLEOTIDE SEQUENCE [LARGE SCALE GENOMIC DNA]</scope>
    <source>
        <strain evidence="2 3">FP101781</strain>
    </source>
</reference>
<feature type="region of interest" description="Disordered" evidence="1">
    <location>
        <begin position="149"/>
        <end position="178"/>
    </location>
</feature>
<feature type="compositionally biased region" description="Pro residues" evidence="1">
    <location>
        <begin position="73"/>
        <end position="86"/>
    </location>
</feature>
<dbReference type="Proteomes" id="UP000298030">
    <property type="component" value="Unassembled WGS sequence"/>
</dbReference>
<feature type="region of interest" description="Disordered" evidence="1">
    <location>
        <begin position="1"/>
        <end position="134"/>
    </location>
</feature>
<feature type="compositionally biased region" description="Polar residues" evidence="1">
    <location>
        <begin position="264"/>
        <end position="287"/>
    </location>
</feature>
<feature type="region of interest" description="Disordered" evidence="1">
    <location>
        <begin position="264"/>
        <end position="301"/>
    </location>
</feature>
<protein>
    <submittedName>
        <fullName evidence="2">Uncharacterized protein</fullName>
    </submittedName>
</protein>
<evidence type="ECO:0000313" key="3">
    <source>
        <dbReference type="Proteomes" id="UP000298030"/>
    </source>
</evidence>
<gene>
    <name evidence="2" type="ORF">FA13DRAFT_78891</name>
</gene>
<evidence type="ECO:0000256" key="1">
    <source>
        <dbReference type="SAM" id="MobiDB-lite"/>
    </source>
</evidence>
<sequence>MVATHSSTPVSLTGMGELNPQSISYRDGPEPTTSPLGRDREFGCPKPGAKARPSVLRFAKSFGARRKVAPLSPTSPPSPLPKPAPELPVRHKHIFIPSPLRHTSKVPEEPPRSSCARDTPSDAQPRPSHHGHSRHSLLLTKFVWSTRHAQHSGRSSDVHSTGEPPSSPATGLPSHARRPPLLRCLSSFYSEEKKSDQPPLTAYPRQGDVAALRDPYCSRADRSFAPVPLWTINKIAFVLALLTHKTRSDDSDLFDDAESEASFNGTESTLVDSDSEWDLSTTCSSRQDASDPEDDISTYAKRDGLSVSKGNLLSLAARQVNREPDASTVHMANPRWLCSFYRDPHPDSIKLNLSLSRNRRPRDHSVSLSSATWPSSWYGLWEVLIELAHRGAATNVGGENGTPETKGLKKVVTVPQPKEFRWLKMLGGAKPGTGPTALKGSSKGAGQLGARHPPLNHPQPAVYESSHSACG</sequence>
<proteinExistence type="predicted"/>
<feature type="compositionally biased region" description="Polar residues" evidence="1">
    <location>
        <begin position="1"/>
        <end position="11"/>
    </location>
</feature>
<accession>A0A4Y7TK15</accession>
<name>A0A4Y7TK15_COPMI</name>
<dbReference type="EMBL" id="QPFP01000010">
    <property type="protein sequence ID" value="TEB34288.1"/>
    <property type="molecule type" value="Genomic_DNA"/>
</dbReference>
<dbReference type="OrthoDB" id="2921613at2759"/>
<organism evidence="2 3">
    <name type="scientific">Coprinellus micaceus</name>
    <name type="common">Glistening ink-cap mushroom</name>
    <name type="synonym">Coprinus micaceus</name>
    <dbReference type="NCBI Taxonomy" id="71717"/>
    <lineage>
        <taxon>Eukaryota</taxon>
        <taxon>Fungi</taxon>
        <taxon>Dikarya</taxon>
        <taxon>Basidiomycota</taxon>
        <taxon>Agaricomycotina</taxon>
        <taxon>Agaricomycetes</taxon>
        <taxon>Agaricomycetidae</taxon>
        <taxon>Agaricales</taxon>
        <taxon>Agaricineae</taxon>
        <taxon>Psathyrellaceae</taxon>
        <taxon>Coprinellus</taxon>
    </lineage>
</organism>